<keyword evidence="6" id="KW-0862">Zinc</keyword>
<dbReference type="PROSITE" id="PS51163">
    <property type="entry name" value="YRDC"/>
    <property type="match status" value="1"/>
</dbReference>
<evidence type="ECO:0000313" key="13">
    <source>
        <dbReference type="EMBL" id="GGO41776.1"/>
    </source>
</evidence>
<dbReference type="InterPro" id="IPR011125">
    <property type="entry name" value="Znf_HypF"/>
</dbReference>
<comment type="pathway">
    <text evidence="1">Protein modification; [NiFe] hydrogenase maturation.</text>
</comment>
<evidence type="ECO:0000256" key="5">
    <source>
        <dbReference type="ARBA" id="ARBA00022771"/>
    </source>
</evidence>
<comment type="catalytic activity">
    <reaction evidence="7">
        <text>C-terminal L-cysteinyl-[HypE protein] + carbamoyl phosphate + ATP + H2O = C-terminal S-carboxamide-L-cysteinyl-[HypE protein] + AMP + phosphate + diphosphate + H(+)</text>
        <dbReference type="Rhea" id="RHEA:55636"/>
        <dbReference type="Rhea" id="RHEA-COMP:14247"/>
        <dbReference type="Rhea" id="RHEA-COMP:14392"/>
        <dbReference type="ChEBI" id="CHEBI:15377"/>
        <dbReference type="ChEBI" id="CHEBI:15378"/>
        <dbReference type="ChEBI" id="CHEBI:30616"/>
        <dbReference type="ChEBI" id="CHEBI:33019"/>
        <dbReference type="ChEBI" id="CHEBI:43474"/>
        <dbReference type="ChEBI" id="CHEBI:58228"/>
        <dbReference type="ChEBI" id="CHEBI:76913"/>
        <dbReference type="ChEBI" id="CHEBI:139126"/>
        <dbReference type="ChEBI" id="CHEBI:456215"/>
    </reaction>
</comment>
<comment type="similarity">
    <text evidence="2 8">Belongs to the carbamoyltransferase HypF family.</text>
</comment>
<evidence type="ECO:0000313" key="14">
    <source>
        <dbReference type="Proteomes" id="UP000656881"/>
    </source>
</evidence>
<proteinExistence type="inferred from homology"/>
<dbReference type="Gene3D" id="3.30.110.120">
    <property type="match status" value="1"/>
</dbReference>
<dbReference type="Pfam" id="PF07503">
    <property type="entry name" value="zf-HYPF"/>
    <property type="match status" value="2"/>
</dbReference>
<dbReference type="Gene3D" id="3.30.420.40">
    <property type="match status" value="1"/>
</dbReference>
<keyword evidence="5" id="KW-0863">Zinc-finger</keyword>
<protein>
    <recommendedName>
        <fullName evidence="8">Carbamoyltransferase</fullName>
        <ecNumber evidence="8">6.2.-.-</ecNumber>
    </recommendedName>
</protein>
<dbReference type="Pfam" id="PF22521">
    <property type="entry name" value="HypF_C_2"/>
    <property type="match status" value="1"/>
</dbReference>
<dbReference type="Pfam" id="PF17788">
    <property type="entry name" value="HypF_C"/>
    <property type="match status" value="1"/>
</dbReference>
<evidence type="ECO:0000256" key="7">
    <source>
        <dbReference type="ARBA" id="ARBA00048220"/>
    </source>
</evidence>
<dbReference type="Gene3D" id="3.90.870.50">
    <property type="match status" value="1"/>
</dbReference>
<reference evidence="14" key="1">
    <citation type="journal article" date="2019" name="Int. J. Syst. Evol. Microbiol.">
        <title>The Global Catalogue of Microorganisms (GCM) 10K type strain sequencing project: providing services to taxonomists for standard genome sequencing and annotation.</title>
        <authorList>
            <consortium name="The Broad Institute Genomics Platform"/>
            <consortium name="The Broad Institute Genome Sequencing Center for Infectious Disease"/>
            <person name="Wu L."/>
            <person name="Ma J."/>
        </authorList>
    </citation>
    <scope>NUCLEOTIDE SEQUENCE [LARGE SCALE GENOMIC DNA]</scope>
    <source>
        <strain evidence="14">CGMCC 4.7349</strain>
    </source>
</reference>
<feature type="active site" evidence="9">
    <location>
        <position position="37"/>
    </location>
</feature>
<dbReference type="InterPro" id="IPR001792">
    <property type="entry name" value="Acylphosphatase-like_dom"/>
</dbReference>
<accession>A0ABQ2LRL5</accession>
<dbReference type="PANTHER" id="PTHR42959">
    <property type="entry name" value="CARBAMOYLTRANSFERASE"/>
    <property type="match status" value="1"/>
</dbReference>
<evidence type="ECO:0000256" key="1">
    <source>
        <dbReference type="ARBA" id="ARBA00004711"/>
    </source>
</evidence>
<dbReference type="SUPFAM" id="SSF54975">
    <property type="entry name" value="Acylphosphatase/BLUF domain-like"/>
    <property type="match status" value="1"/>
</dbReference>
<sequence>MRVTRAFTVHGTVQGVGFRPFVHRLAGGLGLSGWVANVDGHVEGQVTGPADAVAEFGHRMYTDAPPLARVREVALRELDGAAPIGRRSGAVGSAARHDTAAGARAETTLDAPAGDALFSVRRSGPGSRPTTDQREVPADAAICDACLRELFTPENRRHRYPFVNCTDCGPRATIIEDLPYDRVRTTMRRFPLCADCAAEYADPRDRRFHAEPVACPACGPTLAWGDLRGEQALKAAAGAVATGRIIAVKGLGGYQLVCDATDPEAVAELRRRKRRPVKPFAVMVGDVRVADGLARLNSTELALLTSPARPVVLLRARRVHSQAAPHIAPAVHPAPTLSPGPHDHSPALPPVTDRLGLFLPTTGLHHLLLHELDRPLVVTSGNLADEPIAIDDAEARRALDGVADGFLTHDRPIRARYDDSVVTSAGRLPLTVRRARGLAPAPLSLNPPTPVPLAGAGAQTKHTFTLADAGVAHVGPHHGDLADTATYEAFGQAYADLCRLAGIVPRAIAHDLHPGYLSTRWALEQPLPHIAVQHHHAHVAACAAEHGVRGQFVGVAYDGLGLGDDGTLWGGEVFVADLTRHRRVGRFATAPLPGGEAAVRHPCRMALGHVFGAEPLGSPPLERAARAFLERLDRRRAQVVRAMVAHEVNCPRASSAGRLFDTVASLLGLADTVSYEGEAAVALEAAAGLAGRDRPVPLKHRVVRVGSLWVYDSAATLGDLLERQADGESVPRLAAAFHSSLAAATAELVARAVEDGAPRTVCLGGGCFANVQLLTQVRRRLRAHGLRVLVGRQVPVGDGGISYGQAAVAAARLAEERRGTARKGR</sequence>
<evidence type="ECO:0000259" key="11">
    <source>
        <dbReference type="PROSITE" id="PS51160"/>
    </source>
</evidence>
<comment type="catalytic activity">
    <reaction evidence="9">
        <text>an acyl phosphate + H2O = a carboxylate + phosphate + H(+)</text>
        <dbReference type="Rhea" id="RHEA:14965"/>
        <dbReference type="ChEBI" id="CHEBI:15377"/>
        <dbReference type="ChEBI" id="CHEBI:15378"/>
        <dbReference type="ChEBI" id="CHEBI:29067"/>
        <dbReference type="ChEBI" id="CHEBI:43474"/>
        <dbReference type="ChEBI" id="CHEBI:59918"/>
        <dbReference type="EC" id="3.6.1.7"/>
    </reaction>
</comment>
<dbReference type="Proteomes" id="UP000656881">
    <property type="component" value="Unassembled WGS sequence"/>
</dbReference>
<dbReference type="PIRSF" id="PIRSF006256">
    <property type="entry name" value="CMPcnvr_hdrg_mat"/>
    <property type="match status" value="1"/>
</dbReference>
<dbReference type="InterPro" id="IPR051060">
    <property type="entry name" value="Carbamoyltrans_HypF-like"/>
</dbReference>
<evidence type="ECO:0000256" key="9">
    <source>
        <dbReference type="PROSITE-ProRule" id="PRU00520"/>
    </source>
</evidence>
<evidence type="ECO:0000259" key="12">
    <source>
        <dbReference type="PROSITE" id="PS51163"/>
    </source>
</evidence>
<dbReference type="RefSeq" id="WP_164326975.1">
    <property type="nucleotide sequence ID" value="NZ_BMNG01000004.1"/>
</dbReference>
<evidence type="ECO:0000256" key="4">
    <source>
        <dbReference type="ARBA" id="ARBA00022723"/>
    </source>
</evidence>
<dbReference type="InterPro" id="IPR017968">
    <property type="entry name" value="Acylphosphatase_CS"/>
</dbReference>
<dbReference type="PROSITE" id="PS51160">
    <property type="entry name" value="ACYLPHOSPHATASE_3"/>
    <property type="match status" value="1"/>
</dbReference>
<dbReference type="InterPro" id="IPR017945">
    <property type="entry name" value="DHBP_synth_RibB-like_a/b_dom"/>
</dbReference>
<keyword evidence="3" id="KW-0436">Ligase</keyword>
<keyword evidence="14" id="KW-1185">Reference proteome</keyword>
<name>A0ABQ2LRL5_9ACTN</name>
<dbReference type="Gene3D" id="3.30.420.360">
    <property type="match status" value="1"/>
</dbReference>
<feature type="domain" description="Acylphosphatase-like" evidence="11">
    <location>
        <begin position="4"/>
        <end position="97"/>
    </location>
</feature>
<feature type="active site" evidence="9">
    <location>
        <position position="19"/>
    </location>
</feature>
<organism evidence="13 14">
    <name type="scientific">Streptomyces lasiicapitis</name>
    <dbReference type="NCBI Taxonomy" id="1923961"/>
    <lineage>
        <taxon>Bacteria</taxon>
        <taxon>Bacillati</taxon>
        <taxon>Actinomycetota</taxon>
        <taxon>Actinomycetes</taxon>
        <taxon>Kitasatosporales</taxon>
        <taxon>Streptomycetaceae</taxon>
        <taxon>Streptomyces</taxon>
    </lineage>
</organism>
<dbReference type="SUPFAM" id="SSF55821">
    <property type="entry name" value="YrdC/RibB"/>
    <property type="match status" value="1"/>
</dbReference>
<dbReference type="Pfam" id="PF00708">
    <property type="entry name" value="Acylphosphatase"/>
    <property type="match status" value="1"/>
</dbReference>
<keyword evidence="9" id="KW-0378">Hydrolase</keyword>
<dbReference type="EC" id="6.2.-.-" evidence="8"/>
<dbReference type="NCBIfam" id="TIGR00143">
    <property type="entry name" value="hypF"/>
    <property type="match status" value="1"/>
</dbReference>
<evidence type="ECO:0000256" key="2">
    <source>
        <dbReference type="ARBA" id="ARBA00008097"/>
    </source>
</evidence>
<dbReference type="EMBL" id="BMNG01000004">
    <property type="protein sequence ID" value="GGO41776.1"/>
    <property type="molecule type" value="Genomic_DNA"/>
</dbReference>
<feature type="region of interest" description="Disordered" evidence="10">
    <location>
        <begin position="114"/>
        <end position="134"/>
    </location>
</feature>
<gene>
    <name evidence="13" type="primary">hypF</name>
    <name evidence="13" type="ORF">GCM10012286_22090</name>
</gene>
<dbReference type="InterPro" id="IPR055128">
    <property type="entry name" value="HypF_C_2"/>
</dbReference>
<evidence type="ECO:0000256" key="8">
    <source>
        <dbReference type="PIRNR" id="PIRNR006256"/>
    </source>
</evidence>
<dbReference type="InterPro" id="IPR036046">
    <property type="entry name" value="Acylphosphatase-like_dom_sf"/>
</dbReference>
<keyword evidence="4" id="KW-0479">Metal-binding</keyword>
<feature type="domain" description="YrdC-like" evidence="12">
    <location>
        <begin position="230"/>
        <end position="437"/>
    </location>
</feature>
<dbReference type="PROSITE" id="PS00150">
    <property type="entry name" value="ACYLPHOSPHATASE_1"/>
    <property type="match status" value="1"/>
</dbReference>
<dbReference type="InterPro" id="IPR006070">
    <property type="entry name" value="Sua5-like_dom"/>
</dbReference>
<comment type="caution">
    <text evidence="13">The sequence shown here is derived from an EMBL/GenBank/DDBJ whole genome shotgun (WGS) entry which is preliminary data.</text>
</comment>
<dbReference type="InterPro" id="IPR004421">
    <property type="entry name" value="Carbamoyltransferase_HypF"/>
</dbReference>
<evidence type="ECO:0000256" key="3">
    <source>
        <dbReference type="ARBA" id="ARBA00022598"/>
    </source>
</evidence>
<evidence type="ECO:0000256" key="6">
    <source>
        <dbReference type="ARBA" id="ARBA00022833"/>
    </source>
</evidence>
<dbReference type="InterPro" id="IPR041440">
    <property type="entry name" value="HypF_C"/>
</dbReference>
<evidence type="ECO:0000256" key="10">
    <source>
        <dbReference type="SAM" id="MobiDB-lite"/>
    </source>
</evidence>
<dbReference type="Pfam" id="PF01300">
    <property type="entry name" value="Sua5_yciO_yrdC"/>
    <property type="match status" value="1"/>
</dbReference>
<dbReference type="PANTHER" id="PTHR42959:SF1">
    <property type="entry name" value="CARBAMOYLTRANSFERASE HYPF"/>
    <property type="match status" value="1"/>
</dbReference>